<feature type="domain" description="NADP-dependent oxidoreductase" evidence="1">
    <location>
        <begin position="2"/>
        <end position="139"/>
    </location>
</feature>
<proteinExistence type="predicted"/>
<dbReference type="InterPro" id="IPR023210">
    <property type="entry name" value="NADP_OxRdtase_dom"/>
</dbReference>
<dbReference type="InterPro" id="IPR018170">
    <property type="entry name" value="Aldo/ket_reductase_CS"/>
</dbReference>
<dbReference type="GO" id="GO:0016491">
    <property type="term" value="F:oxidoreductase activity"/>
    <property type="evidence" value="ECO:0007669"/>
    <property type="project" value="InterPro"/>
</dbReference>
<keyword evidence="3" id="KW-1185">Reference proteome</keyword>
<accession>A0AAW0KFN6</accession>
<reference evidence="2 3" key="1">
    <citation type="journal article" date="2018" name="Sci. Data">
        <title>The draft genome sequence of cork oak.</title>
        <authorList>
            <person name="Ramos A.M."/>
            <person name="Usie A."/>
            <person name="Barbosa P."/>
            <person name="Barros P.M."/>
            <person name="Capote T."/>
            <person name="Chaves I."/>
            <person name="Simoes F."/>
            <person name="Abreu I."/>
            <person name="Carrasquinho I."/>
            <person name="Faro C."/>
            <person name="Guimaraes J.B."/>
            <person name="Mendonca D."/>
            <person name="Nobrega F."/>
            <person name="Rodrigues L."/>
            <person name="Saibo N.J.M."/>
            <person name="Varela M.C."/>
            <person name="Egas C."/>
            <person name="Matos J."/>
            <person name="Miguel C.M."/>
            <person name="Oliveira M.M."/>
            <person name="Ricardo C.P."/>
            <person name="Goncalves S."/>
        </authorList>
    </citation>
    <scope>NUCLEOTIDE SEQUENCE [LARGE SCALE GENOMIC DNA]</scope>
    <source>
        <strain evidence="3">cv. HL8</strain>
    </source>
</reference>
<dbReference type="Pfam" id="PF00248">
    <property type="entry name" value="Aldo_ket_red"/>
    <property type="match status" value="1"/>
</dbReference>
<dbReference type="PROSITE" id="PS00063">
    <property type="entry name" value="ALDOKETO_REDUCTASE_3"/>
    <property type="match status" value="1"/>
</dbReference>
<feature type="non-terminal residue" evidence="2">
    <location>
        <position position="1"/>
    </location>
</feature>
<comment type="caution">
    <text evidence="2">The sequence shown here is derived from an EMBL/GenBank/DDBJ whole genome shotgun (WGS) entry which is preliminary data.</text>
</comment>
<dbReference type="InterPro" id="IPR020471">
    <property type="entry name" value="AKR"/>
</dbReference>
<evidence type="ECO:0000313" key="2">
    <source>
        <dbReference type="EMBL" id="KAK7838235.1"/>
    </source>
</evidence>
<gene>
    <name evidence="2" type="primary">MER_1</name>
    <name evidence="2" type="ORF">CFP56_020120</name>
</gene>
<sequence length="167" mass="19146">YRLGLAKSVGVRNFACKKLSQLLHHATIPPAVNQVEMNVSWQQEKLRHFCKEKGIQVSAWSPLGANGAIWGTLAVIENPVLKEIAITKEKSVPQVALRWILEQGVCVIVKSFNKERMKENLQIFDWELCDDELEKIKKIPQCRAFKGEQFVHENGPYKSLEEFWDGE</sequence>
<organism evidence="2 3">
    <name type="scientific">Quercus suber</name>
    <name type="common">Cork oak</name>
    <dbReference type="NCBI Taxonomy" id="58331"/>
    <lineage>
        <taxon>Eukaryota</taxon>
        <taxon>Viridiplantae</taxon>
        <taxon>Streptophyta</taxon>
        <taxon>Embryophyta</taxon>
        <taxon>Tracheophyta</taxon>
        <taxon>Spermatophyta</taxon>
        <taxon>Magnoliopsida</taxon>
        <taxon>eudicotyledons</taxon>
        <taxon>Gunneridae</taxon>
        <taxon>Pentapetalae</taxon>
        <taxon>rosids</taxon>
        <taxon>fabids</taxon>
        <taxon>Fagales</taxon>
        <taxon>Fagaceae</taxon>
        <taxon>Quercus</taxon>
    </lineage>
</organism>
<dbReference type="PANTHER" id="PTHR11732">
    <property type="entry name" value="ALDO/KETO REDUCTASE"/>
    <property type="match status" value="1"/>
</dbReference>
<dbReference type="EMBL" id="PKMF04000311">
    <property type="protein sequence ID" value="KAK7838235.1"/>
    <property type="molecule type" value="Genomic_DNA"/>
</dbReference>
<dbReference type="PRINTS" id="PR00069">
    <property type="entry name" value="ALDKETRDTASE"/>
</dbReference>
<evidence type="ECO:0000259" key="1">
    <source>
        <dbReference type="Pfam" id="PF00248"/>
    </source>
</evidence>
<name>A0AAW0KFN6_QUESU</name>
<dbReference type="AlphaFoldDB" id="A0AAW0KFN6"/>
<dbReference type="Proteomes" id="UP000237347">
    <property type="component" value="Unassembled WGS sequence"/>
</dbReference>
<dbReference type="Gene3D" id="3.20.20.100">
    <property type="entry name" value="NADP-dependent oxidoreductase domain"/>
    <property type="match status" value="1"/>
</dbReference>
<evidence type="ECO:0000313" key="3">
    <source>
        <dbReference type="Proteomes" id="UP000237347"/>
    </source>
</evidence>
<protein>
    <submittedName>
        <fullName evidence="2">Methylecgonone reductase</fullName>
    </submittedName>
</protein>
<dbReference type="InterPro" id="IPR036812">
    <property type="entry name" value="NAD(P)_OxRdtase_dom_sf"/>
</dbReference>
<dbReference type="SUPFAM" id="SSF51430">
    <property type="entry name" value="NAD(P)-linked oxidoreductase"/>
    <property type="match status" value="1"/>
</dbReference>
<feature type="non-terminal residue" evidence="2">
    <location>
        <position position="167"/>
    </location>
</feature>